<dbReference type="SUPFAM" id="SSF53850">
    <property type="entry name" value="Periplasmic binding protein-like II"/>
    <property type="match status" value="1"/>
</dbReference>
<dbReference type="Pfam" id="PF00691">
    <property type="entry name" value="OmpA"/>
    <property type="match status" value="1"/>
</dbReference>
<dbReference type="RefSeq" id="WP_055187190.1">
    <property type="nucleotide sequence ID" value="NZ_FPBS01000015.1"/>
</dbReference>
<protein>
    <submittedName>
        <fullName evidence="5">Cell envelope biogenesis protein OmpA</fullName>
    </submittedName>
</protein>
<dbReference type="InterPro" id="IPR006665">
    <property type="entry name" value="OmpA-like"/>
</dbReference>
<evidence type="ECO:0000256" key="2">
    <source>
        <dbReference type="PROSITE-ProRule" id="PRU00473"/>
    </source>
</evidence>
<dbReference type="Proteomes" id="UP000050471">
    <property type="component" value="Unassembled WGS sequence"/>
</dbReference>
<organism evidence="5 6">
    <name type="scientific">Aliiroseovarius crassostreae</name>
    <dbReference type="NCBI Taxonomy" id="154981"/>
    <lineage>
        <taxon>Bacteria</taxon>
        <taxon>Pseudomonadati</taxon>
        <taxon>Pseudomonadota</taxon>
        <taxon>Alphaproteobacteria</taxon>
        <taxon>Rhodobacterales</taxon>
        <taxon>Paracoccaceae</taxon>
        <taxon>Aliiroseovarius</taxon>
    </lineage>
</organism>
<dbReference type="InterPro" id="IPR050811">
    <property type="entry name" value="Phosphate_ABC_transporter"/>
</dbReference>
<dbReference type="PANTHER" id="PTHR30570:SF1">
    <property type="entry name" value="PHOSPHATE-BINDING PROTEIN PSTS"/>
    <property type="match status" value="1"/>
</dbReference>
<dbReference type="GO" id="GO:0016020">
    <property type="term" value="C:membrane"/>
    <property type="evidence" value="ECO:0007669"/>
    <property type="project" value="UniProtKB-UniRule"/>
</dbReference>
<keyword evidence="2" id="KW-0472">Membrane</keyword>
<accession>A0A0P7KQH9</accession>
<gene>
    <name evidence="5" type="ORF">AKJ29_05570</name>
</gene>
<dbReference type="InterPro" id="IPR036737">
    <property type="entry name" value="OmpA-like_sf"/>
</dbReference>
<dbReference type="PROSITE" id="PS51123">
    <property type="entry name" value="OMPA_2"/>
    <property type="match status" value="1"/>
</dbReference>
<evidence type="ECO:0000313" key="6">
    <source>
        <dbReference type="Proteomes" id="UP000050471"/>
    </source>
</evidence>
<evidence type="ECO:0000256" key="3">
    <source>
        <dbReference type="SAM" id="SignalP"/>
    </source>
</evidence>
<dbReference type="EMBL" id="LKBA01000001">
    <property type="protein sequence ID" value="KPN64712.1"/>
    <property type="molecule type" value="Genomic_DNA"/>
</dbReference>
<dbReference type="Gene3D" id="3.40.190.10">
    <property type="entry name" value="Periplasmic binding protein-like II"/>
    <property type="match status" value="2"/>
</dbReference>
<dbReference type="Gene3D" id="3.30.1330.60">
    <property type="entry name" value="OmpA-like domain"/>
    <property type="match status" value="1"/>
</dbReference>
<dbReference type="STRING" id="154981.AKJ29_05570"/>
<name>A0A0P7KQH9_9RHOB</name>
<keyword evidence="6" id="KW-1185">Reference proteome</keyword>
<dbReference type="AlphaFoldDB" id="A0A0P7KQH9"/>
<evidence type="ECO:0000259" key="4">
    <source>
        <dbReference type="PROSITE" id="PS51123"/>
    </source>
</evidence>
<dbReference type="CDD" id="cd07185">
    <property type="entry name" value="OmpA_C-like"/>
    <property type="match status" value="1"/>
</dbReference>
<dbReference type="InterPro" id="IPR024370">
    <property type="entry name" value="PBP_domain"/>
</dbReference>
<feature type="chain" id="PRO_5006141295" evidence="3">
    <location>
        <begin position="24"/>
        <end position="519"/>
    </location>
</feature>
<reference evidence="5 6" key="1">
    <citation type="submission" date="2015-09" db="EMBL/GenBank/DDBJ databases">
        <title>Draft genome sequence of Aliiroseovarius crassostreae CV919-312TSm, the causative agent of Roseovarius Oyster Disease (formerly Juvenile Oyster Disease).</title>
        <authorList>
            <person name="Kessner L."/>
            <person name="Spinard E."/>
            <person name="Nelson D."/>
        </authorList>
    </citation>
    <scope>NUCLEOTIDE SEQUENCE [LARGE SCALE GENOMIC DNA]</scope>
    <source>
        <strain evidence="5 6">CV919-312</strain>
    </source>
</reference>
<keyword evidence="1 3" id="KW-0732">Signal</keyword>
<feature type="domain" description="OmpA-like" evidence="4">
    <location>
        <begin position="399"/>
        <end position="519"/>
    </location>
</feature>
<feature type="signal peptide" evidence="3">
    <location>
        <begin position="1"/>
        <end position="23"/>
    </location>
</feature>
<sequence length="519" mass="55891">MTYLRAAIGAALFLAMQAGQAGANDISLIARDGAMTLSGKLVGYDGAFYRIETEYGILTVDGSGVRCEGPGCPNLGPYVADLVISGAHEMASVLSPALVEGFALRQGYALTREELPETALRYTLYEGDSNQEAARITIRATSSDEGFADLLGHEADMVLSRREVTSRERVMAYEAGLGDLTSRRQERVLALNALVPIVSPGNPVRRLSMAQLAAIYAGKITNWKEVGGENAPITPYLRARGAGFTPVFARKVISAQGSQMSERVVSLGSDRAVLDAVARDPFGIGIAAFTNPGSNEIVQLSGRCGFGVDASELAIKAEDYPLTTPMYLYLPERRLPQVGREFLSYLRSDAGQLVIRRAGFVDQAMSVVPLSHQGDRLANAIAMAGEEVTLEELQRLSGFVTRQSRLSLTFRFEGGSTLLDAPSRSNVQLLARSLEAGRFDGRRLSFVGFSDGQGAAAQNLSLARKRAEAVRQAVLAEAETLDPTRVETLVEAFGEALPMACDETAWGRGVNRRVEIWVK</sequence>
<proteinExistence type="predicted"/>
<dbReference type="PANTHER" id="PTHR30570">
    <property type="entry name" value="PERIPLASMIC PHOSPHATE BINDING COMPONENT OF PHOSPHATE ABC TRANSPORTER"/>
    <property type="match status" value="1"/>
</dbReference>
<evidence type="ECO:0000256" key="1">
    <source>
        <dbReference type="ARBA" id="ARBA00022729"/>
    </source>
</evidence>
<dbReference type="Pfam" id="PF12849">
    <property type="entry name" value="PBP_like_2"/>
    <property type="match status" value="1"/>
</dbReference>
<dbReference type="SUPFAM" id="SSF103088">
    <property type="entry name" value="OmpA-like"/>
    <property type="match status" value="1"/>
</dbReference>
<comment type="caution">
    <text evidence="5">The sequence shown here is derived from an EMBL/GenBank/DDBJ whole genome shotgun (WGS) entry which is preliminary data.</text>
</comment>
<evidence type="ECO:0000313" key="5">
    <source>
        <dbReference type="EMBL" id="KPN64712.1"/>
    </source>
</evidence>